<keyword evidence="4" id="KW-0963">Cytoplasm</keyword>
<evidence type="ECO:0000256" key="4">
    <source>
        <dbReference type="ARBA" id="ARBA00022490"/>
    </source>
</evidence>
<dbReference type="GO" id="GO:0006282">
    <property type="term" value="P:regulation of DNA repair"/>
    <property type="evidence" value="ECO:0007669"/>
    <property type="project" value="InterPro"/>
</dbReference>
<evidence type="ECO:0000256" key="1">
    <source>
        <dbReference type="ARBA" id="ARBA00004496"/>
    </source>
</evidence>
<dbReference type="Gene3D" id="1.10.10.10">
    <property type="entry name" value="Winged helix-like DNA-binding domain superfamily/Winged helix DNA-binding domain"/>
    <property type="match status" value="1"/>
</dbReference>
<dbReference type="PANTHER" id="PTHR33602:SF1">
    <property type="entry name" value="REGULATORY PROTEIN RECX FAMILY PROTEIN"/>
    <property type="match status" value="1"/>
</dbReference>
<dbReference type="Proteomes" id="UP000236959">
    <property type="component" value="Unassembled WGS sequence"/>
</dbReference>
<gene>
    <name evidence="6" type="ORF">CLV41_10748</name>
</gene>
<dbReference type="GO" id="GO:0005737">
    <property type="term" value="C:cytoplasm"/>
    <property type="evidence" value="ECO:0007669"/>
    <property type="project" value="UniProtKB-SubCell"/>
</dbReference>
<reference evidence="6 7" key="1">
    <citation type="submission" date="2018-01" db="EMBL/GenBank/DDBJ databases">
        <title>Genomic Encyclopedia of Archaeal and Bacterial Type Strains, Phase II (KMG-II): from individual species to whole genera.</title>
        <authorList>
            <person name="Goeker M."/>
        </authorList>
    </citation>
    <scope>NUCLEOTIDE SEQUENCE [LARGE SCALE GENOMIC DNA]</scope>
    <source>
        <strain evidence="6 7">DSM 17023</strain>
    </source>
</reference>
<accession>A0A2S3UQN3</accession>
<proteinExistence type="inferred from homology"/>
<sequence length="179" mass="20121">MPEKPRYKIPTEDRLTRSAVHYLERYASSAANLRKVLERKVLKACIAHERDPGEFSTLIDAVVEKCGQSGLVNDLAYAETKTAGLRRRGGSQRKIEAKLSAKGVDRETIQAVLNNDARDDLGAAFIFARRRRLGPFRTDDKDRREKDMAALCRAGFSYDIAKRVIDATDEDLAEHEARG</sequence>
<dbReference type="PANTHER" id="PTHR33602">
    <property type="entry name" value="REGULATORY PROTEIN RECX FAMILY PROTEIN"/>
    <property type="match status" value="1"/>
</dbReference>
<dbReference type="InterPro" id="IPR036388">
    <property type="entry name" value="WH-like_DNA-bd_sf"/>
</dbReference>
<dbReference type="AlphaFoldDB" id="A0A2S3UQN3"/>
<evidence type="ECO:0000259" key="5">
    <source>
        <dbReference type="Pfam" id="PF02631"/>
    </source>
</evidence>
<evidence type="ECO:0000313" key="7">
    <source>
        <dbReference type="Proteomes" id="UP000236959"/>
    </source>
</evidence>
<comment type="similarity">
    <text evidence="2">Belongs to the RecX family.</text>
</comment>
<evidence type="ECO:0000256" key="2">
    <source>
        <dbReference type="ARBA" id="ARBA00009695"/>
    </source>
</evidence>
<protein>
    <recommendedName>
        <fullName evidence="3">Regulatory protein RecX</fullName>
    </recommendedName>
</protein>
<name>A0A2S3UQN3_9HYPH</name>
<dbReference type="InterPro" id="IPR003783">
    <property type="entry name" value="Regulatory_RecX"/>
</dbReference>
<dbReference type="OrthoDB" id="5507982at2"/>
<comment type="caution">
    <text evidence="6">The sequence shown here is derived from an EMBL/GenBank/DDBJ whole genome shotgun (WGS) entry which is preliminary data.</text>
</comment>
<dbReference type="RefSeq" id="WP_103223417.1">
    <property type="nucleotide sequence ID" value="NZ_PPCN01000007.1"/>
</dbReference>
<dbReference type="Pfam" id="PF02631">
    <property type="entry name" value="RecX_HTH2"/>
    <property type="match status" value="1"/>
</dbReference>
<evidence type="ECO:0000256" key="3">
    <source>
        <dbReference type="ARBA" id="ARBA00018111"/>
    </source>
</evidence>
<organism evidence="6 7">
    <name type="scientific">Roseibium marinum</name>
    <dbReference type="NCBI Taxonomy" id="281252"/>
    <lineage>
        <taxon>Bacteria</taxon>
        <taxon>Pseudomonadati</taxon>
        <taxon>Pseudomonadota</taxon>
        <taxon>Alphaproteobacteria</taxon>
        <taxon>Hyphomicrobiales</taxon>
        <taxon>Stappiaceae</taxon>
        <taxon>Roseibium</taxon>
    </lineage>
</organism>
<dbReference type="EMBL" id="PPCN01000007">
    <property type="protein sequence ID" value="POF30022.1"/>
    <property type="molecule type" value="Genomic_DNA"/>
</dbReference>
<dbReference type="InterPro" id="IPR053924">
    <property type="entry name" value="RecX_HTH_2nd"/>
</dbReference>
<evidence type="ECO:0000313" key="6">
    <source>
        <dbReference type="EMBL" id="POF30022.1"/>
    </source>
</evidence>
<comment type="subcellular location">
    <subcellularLocation>
        <location evidence="1">Cytoplasm</location>
    </subcellularLocation>
</comment>
<feature type="domain" description="RecX second three-helical" evidence="5">
    <location>
        <begin position="73"/>
        <end position="113"/>
    </location>
</feature>
<keyword evidence="7" id="KW-1185">Reference proteome</keyword>